<dbReference type="EMBL" id="HAEG01008210">
    <property type="protein sequence ID" value="SBR81246.1"/>
    <property type="molecule type" value="Transcribed_RNA"/>
</dbReference>
<gene>
    <name evidence="1" type="primary">WDR45L</name>
</gene>
<sequence length="43" mass="5113">IHLEPHHYFWTQSPVSMTVAKLLTVLALIRKTQVMWESYDTQI</sequence>
<name>A0A1A8PJ09_9TELE</name>
<reference evidence="1" key="2">
    <citation type="submission" date="2016-06" db="EMBL/GenBank/DDBJ databases">
        <title>The genome of a short-lived fish provides insights into sex chromosome evolution and the genetic control of aging.</title>
        <authorList>
            <person name="Reichwald K."/>
            <person name="Felder M."/>
            <person name="Petzold A."/>
            <person name="Koch P."/>
            <person name="Groth M."/>
            <person name="Platzer M."/>
        </authorList>
    </citation>
    <scope>NUCLEOTIDE SEQUENCE</scope>
    <source>
        <tissue evidence="1">Brain</tissue>
    </source>
</reference>
<evidence type="ECO:0000313" key="1">
    <source>
        <dbReference type="EMBL" id="SBR81246.1"/>
    </source>
</evidence>
<reference evidence="1" key="1">
    <citation type="submission" date="2016-05" db="EMBL/GenBank/DDBJ databases">
        <authorList>
            <person name="Lavstsen T."/>
            <person name="Jespersen J.S."/>
        </authorList>
    </citation>
    <scope>NUCLEOTIDE SEQUENCE</scope>
    <source>
        <tissue evidence="1">Brain</tissue>
    </source>
</reference>
<dbReference type="AlphaFoldDB" id="A0A1A8PJ09"/>
<protein>
    <submittedName>
        <fullName evidence="1">Wdr45 like</fullName>
    </submittedName>
</protein>
<organism evidence="1">
    <name type="scientific">Nothobranchius pienaari</name>
    <dbReference type="NCBI Taxonomy" id="704102"/>
    <lineage>
        <taxon>Eukaryota</taxon>
        <taxon>Metazoa</taxon>
        <taxon>Chordata</taxon>
        <taxon>Craniata</taxon>
        <taxon>Vertebrata</taxon>
        <taxon>Euteleostomi</taxon>
        <taxon>Actinopterygii</taxon>
        <taxon>Neopterygii</taxon>
        <taxon>Teleostei</taxon>
        <taxon>Neoteleostei</taxon>
        <taxon>Acanthomorphata</taxon>
        <taxon>Ovalentaria</taxon>
        <taxon>Atherinomorphae</taxon>
        <taxon>Cyprinodontiformes</taxon>
        <taxon>Nothobranchiidae</taxon>
        <taxon>Nothobranchius</taxon>
    </lineage>
</organism>
<feature type="non-terminal residue" evidence="1">
    <location>
        <position position="1"/>
    </location>
</feature>
<accession>A0A1A8PJ09</accession>
<proteinExistence type="predicted"/>
<feature type="non-terminal residue" evidence="1">
    <location>
        <position position="43"/>
    </location>
</feature>